<feature type="region of interest" description="Disordered" evidence="4">
    <location>
        <begin position="1"/>
        <end position="35"/>
    </location>
</feature>
<dbReference type="EMBL" id="KZ613536">
    <property type="protein sequence ID" value="PMD13105.1"/>
    <property type="molecule type" value="Genomic_DNA"/>
</dbReference>
<gene>
    <name evidence="6" type="ORF">NA56DRAFT_445289</name>
</gene>
<feature type="compositionally biased region" description="Low complexity" evidence="4">
    <location>
        <begin position="652"/>
        <end position="672"/>
    </location>
</feature>
<dbReference type="AlphaFoldDB" id="A0A2J6PGB3"/>
<feature type="compositionally biased region" description="Basic and acidic residues" evidence="4">
    <location>
        <begin position="268"/>
        <end position="290"/>
    </location>
</feature>
<name>A0A2J6PGB3_9HELO</name>
<keyword evidence="2" id="KW-0645">Protease</keyword>
<dbReference type="Proteomes" id="UP000235672">
    <property type="component" value="Unassembled WGS sequence"/>
</dbReference>
<organism evidence="6 7">
    <name type="scientific">Hyaloscypha hepaticicola</name>
    <dbReference type="NCBI Taxonomy" id="2082293"/>
    <lineage>
        <taxon>Eukaryota</taxon>
        <taxon>Fungi</taxon>
        <taxon>Dikarya</taxon>
        <taxon>Ascomycota</taxon>
        <taxon>Pezizomycotina</taxon>
        <taxon>Leotiomycetes</taxon>
        <taxon>Helotiales</taxon>
        <taxon>Hyaloscyphaceae</taxon>
        <taxon>Hyaloscypha</taxon>
    </lineage>
</organism>
<evidence type="ECO:0000259" key="5">
    <source>
        <dbReference type="Pfam" id="PF02902"/>
    </source>
</evidence>
<comment type="similarity">
    <text evidence="1">Belongs to the peptidase C48 family.</text>
</comment>
<sequence length="859" mass="95324">MDRPAQHQPSPQLPAPSPGDTTHTTEADEEVDMDMDKNIHKDADVDMDNDMDKIRNAVSQTIDQQLFRMRTSPPEQAALIFKKTSEDLLLLEASVGPQFEKLWPYAETFDFARHLGYEDFQDLKDQCGGAAAAEATNLPSRPLKAFRKIQEQWGADFYTYIQTWPVPVSQNIVEKVLRLSKVTDLHDFAPRINGIIQKRVGSEAQGVRRDPVLMLGDVISYEEAWPPRKRKKKRKSREDDANNTDLDTDIESSTEGKSSMQSSRRKRANMDVRREPTTPEVARHTSRFDEYTFQEDSDMAITPLEGLGRSMKDQNSLQASPELGSGHFKSTLPGSNESTPASTSSVRIPPADHRFDLFSPRFTDDGVFDGAPGGVSPTERAPISMSGSFVSSPDPRVDSPTNEIPETPSKAAIDLSTSSPLPGGQQVHSLQQQIVSAEQNLASGKKLNDVTVWICLRYAAEIQPKIGLLDSHFFHLENKNAQRDKMPRHFSKRNPPPTVFLAPLHFLHDEHWCIVWMDLDQGVVDFYDPLLSWSNAQRRFEEATACCETWMRRVKPELGEVQLNQKACAQQRDGVSCGLFCIAFGLTLLEGKPAPGTLTAAEAEELRLQLLADLRILAKEGAQDSHPDSLEADLARDEAQDANLDSLEVDFPNLLPNPSHPSSHSASANSCSNLAQLPTPLTALPPLSDQVQLRRRTTNLRTDRVEGSNTVTMSPHHPSTQASLDPSMAVFSAATHMNDYWNSRLTQANSKLAVLNAAYSDALERYLDLCRETTQTWALGTKTREVLSARDLAANTAKITSASGAAEEAHAKVAKCEKLITYLRGQLDKSERVMQVLGDADEQAAEFEGNMEVWNEVCG</sequence>
<evidence type="ECO:0000313" key="6">
    <source>
        <dbReference type="EMBL" id="PMD13105.1"/>
    </source>
</evidence>
<reference evidence="6 7" key="1">
    <citation type="submission" date="2016-05" db="EMBL/GenBank/DDBJ databases">
        <title>A degradative enzymes factory behind the ericoid mycorrhizal symbiosis.</title>
        <authorList>
            <consortium name="DOE Joint Genome Institute"/>
            <person name="Martino E."/>
            <person name="Morin E."/>
            <person name="Grelet G."/>
            <person name="Kuo A."/>
            <person name="Kohler A."/>
            <person name="Daghino S."/>
            <person name="Barry K."/>
            <person name="Choi C."/>
            <person name="Cichocki N."/>
            <person name="Clum A."/>
            <person name="Copeland A."/>
            <person name="Hainaut M."/>
            <person name="Haridas S."/>
            <person name="Labutti K."/>
            <person name="Lindquist E."/>
            <person name="Lipzen A."/>
            <person name="Khouja H.-R."/>
            <person name="Murat C."/>
            <person name="Ohm R."/>
            <person name="Olson A."/>
            <person name="Spatafora J."/>
            <person name="Veneault-Fourrey C."/>
            <person name="Henrissat B."/>
            <person name="Grigoriev I."/>
            <person name="Martin F."/>
            <person name="Perotto S."/>
        </authorList>
    </citation>
    <scope>NUCLEOTIDE SEQUENCE [LARGE SCALE GENOMIC DNA]</scope>
    <source>
        <strain evidence="6 7">UAMH 7357</strain>
    </source>
</reference>
<accession>A0A2J6PGB3</accession>
<dbReference type="GO" id="GO:0008234">
    <property type="term" value="F:cysteine-type peptidase activity"/>
    <property type="evidence" value="ECO:0007669"/>
    <property type="project" value="InterPro"/>
</dbReference>
<keyword evidence="3" id="KW-0378">Hydrolase</keyword>
<feature type="region of interest" description="Disordered" evidence="4">
    <location>
        <begin position="369"/>
        <end position="408"/>
    </location>
</feature>
<feature type="compositionally biased region" description="Polar residues" evidence="4">
    <location>
        <begin position="253"/>
        <end position="262"/>
    </location>
</feature>
<keyword evidence="7" id="KW-1185">Reference proteome</keyword>
<protein>
    <recommendedName>
        <fullName evidence="5">Ubiquitin-like protease family profile domain-containing protein</fullName>
    </recommendedName>
</protein>
<feature type="domain" description="Ubiquitin-like protease family profile" evidence="5">
    <location>
        <begin position="496"/>
        <end position="611"/>
    </location>
</feature>
<dbReference type="GO" id="GO:0019783">
    <property type="term" value="F:ubiquitin-like protein peptidase activity"/>
    <property type="evidence" value="ECO:0007669"/>
    <property type="project" value="UniProtKB-ARBA"/>
</dbReference>
<dbReference type="SUPFAM" id="SSF54001">
    <property type="entry name" value="Cysteine proteinases"/>
    <property type="match status" value="1"/>
</dbReference>
<evidence type="ECO:0000256" key="1">
    <source>
        <dbReference type="ARBA" id="ARBA00005234"/>
    </source>
</evidence>
<proteinExistence type="inferred from homology"/>
<dbReference type="InterPro" id="IPR003653">
    <property type="entry name" value="Peptidase_C48_C"/>
</dbReference>
<evidence type="ECO:0000256" key="3">
    <source>
        <dbReference type="ARBA" id="ARBA00022801"/>
    </source>
</evidence>
<dbReference type="InterPro" id="IPR038765">
    <property type="entry name" value="Papain-like_cys_pep_sf"/>
</dbReference>
<feature type="region of interest" description="Disordered" evidence="4">
    <location>
        <begin position="314"/>
        <end position="349"/>
    </location>
</feature>
<evidence type="ECO:0000313" key="7">
    <source>
        <dbReference type="Proteomes" id="UP000235672"/>
    </source>
</evidence>
<evidence type="ECO:0000256" key="2">
    <source>
        <dbReference type="ARBA" id="ARBA00022670"/>
    </source>
</evidence>
<dbReference type="OrthoDB" id="5098110at2759"/>
<feature type="compositionally biased region" description="Polar residues" evidence="4">
    <location>
        <begin position="332"/>
        <end position="346"/>
    </location>
</feature>
<dbReference type="GO" id="GO:0006508">
    <property type="term" value="P:proteolysis"/>
    <property type="evidence" value="ECO:0007669"/>
    <property type="project" value="UniProtKB-KW"/>
</dbReference>
<dbReference type="Gene3D" id="3.40.395.10">
    <property type="entry name" value="Adenoviral Proteinase, Chain A"/>
    <property type="match status" value="1"/>
</dbReference>
<feature type="region of interest" description="Disordered" evidence="4">
    <location>
        <begin position="226"/>
        <end position="297"/>
    </location>
</feature>
<dbReference type="Pfam" id="PF02902">
    <property type="entry name" value="Peptidase_C48"/>
    <property type="match status" value="1"/>
</dbReference>
<feature type="region of interest" description="Disordered" evidence="4">
    <location>
        <begin position="649"/>
        <end position="672"/>
    </location>
</feature>
<evidence type="ECO:0000256" key="4">
    <source>
        <dbReference type="SAM" id="MobiDB-lite"/>
    </source>
</evidence>